<comment type="caution">
    <text evidence="2">The sequence shown here is derived from an EMBL/GenBank/DDBJ whole genome shotgun (WGS) entry which is preliminary data.</text>
</comment>
<gene>
    <name evidence="2" type="ORF">Mgra_00007012</name>
</gene>
<accession>A0A8S9ZKD1</accession>
<organism evidence="2 3">
    <name type="scientific">Meloidogyne graminicola</name>
    <dbReference type="NCBI Taxonomy" id="189291"/>
    <lineage>
        <taxon>Eukaryota</taxon>
        <taxon>Metazoa</taxon>
        <taxon>Ecdysozoa</taxon>
        <taxon>Nematoda</taxon>
        <taxon>Chromadorea</taxon>
        <taxon>Rhabditida</taxon>
        <taxon>Tylenchina</taxon>
        <taxon>Tylenchomorpha</taxon>
        <taxon>Tylenchoidea</taxon>
        <taxon>Meloidogynidae</taxon>
        <taxon>Meloidogyninae</taxon>
        <taxon>Meloidogyne</taxon>
    </lineage>
</organism>
<dbReference type="AlphaFoldDB" id="A0A8S9ZKD1"/>
<dbReference type="EMBL" id="JABEBT010000073">
    <property type="protein sequence ID" value="KAF7633603.1"/>
    <property type="molecule type" value="Genomic_DNA"/>
</dbReference>
<reference evidence="2" key="1">
    <citation type="journal article" date="2020" name="Ecol. Evol.">
        <title>Genome structure and content of the rice root-knot nematode (Meloidogyne graminicola).</title>
        <authorList>
            <person name="Phan N.T."/>
            <person name="Danchin E.G.J."/>
            <person name="Klopp C."/>
            <person name="Perfus-Barbeoch L."/>
            <person name="Kozlowski D.K."/>
            <person name="Koutsovoulos G.D."/>
            <person name="Lopez-Roques C."/>
            <person name="Bouchez O."/>
            <person name="Zahm M."/>
            <person name="Besnard G."/>
            <person name="Bellafiore S."/>
        </authorList>
    </citation>
    <scope>NUCLEOTIDE SEQUENCE</scope>
    <source>
        <strain evidence="2">VN-18</strain>
    </source>
</reference>
<keyword evidence="3" id="KW-1185">Reference proteome</keyword>
<evidence type="ECO:0000256" key="1">
    <source>
        <dbReference type="SAM" id="SignalP"/>
    </source>
</evidence>
<keyword evidence="1" id="KW-0732">Signal</keyword>
<evidence type="ECO:0000313" key="3">
    <source>
        <dbReference type="Proteomes" id="UP000605970"/>
    </source>
</evidence>
<proteinExistence type="predicted"/>
<dbReference type="Proteomes" id="UP000605970">
    <property type="component" value="Unassembled WGS sequence"/>
</dbReference>
<name>A0A8S9ZKD1_9BILA</name>
<protein>
    <submittedName>
        <fullName evidence="2">Uncharacterized protein</fullName>
    </submittedName>
</protein>
<evidence type="ECO:0000313" key="2">
    <source>
        <dbReference type="EMBL" id="KAF7633603.1"/>
    </source>
</evidence>
<feature type="chain" id="PRO_5035875148" evidence="1">
    <location>
        <begin position="17"/>
        <end position="112"/>
    </location>
</feature>
<sequence length="112" mass="12655">MLLYFIVFISVFQVYANEDLSWWSPEKCIYKYKADLVCKSARGCCGEINDTTKPCPQHMYWGALICCRPFNNCEKPSPNNFVCSHLHSILTIGSVCSTSCIQSPSQRTTSPT</sequence>
<feature type="signal peptide" evidence="1">
    <location>
        <begin position="1"/>
        <end position="16"/>
    </location>
</feature>